<evidence type="ECO:0000313" key="2">
    <source>
        <dbReference type="Proteomes" id="UP001194580"/>
    </source>
</evidence>
<accession>A0AAD4CZK3</accession>
<feature type="non-terminal residue" evidence="1">
    <location>
        <position position="1"/>
    </location>
</feature>
<organism evidence="1 2">
    <name type="scientific">Linnemannia exigua</name>
    <dbReference type="NCBI Taxonomy" id="604196"/>
    <lineage>
        <taxon>Eukaryota</taxon>
        <taxon>Fungi</taxon>
        <taxon>Fungi incertae sedis</taxon>
        <taxon>Mucoromycota</taxon>
        <taxon>Mortierellomycotina</taxon>
        <taxon>Mortierellomycetes</taxon>
        <taxon>Mortierellales</taxon>
        <taxon>Mortierellaceae</taxon>
        <taxon>Linnemannia</taxon>
    </lineage>
</organism>
<proteinExistence type="predicted"/>
<feature type="non-terminal residue" evidence="1">
    <location>
        <position position="171"/>
    </location>
</feature>
<dbReference type="EMBL" id="JAAAIL010004519">
    <property type="protein sequence ID" value="KAG0247646.1"/>
    <property type="molecule type" value="Genomic_DNA"/>
</dbReference>
<evidence type="ECO:0000313" key="1">
    <source>
        <dbReference type="EMBL" id="KAG0247646.1"/>
    </source>
</evidence>
<gene>
    <name evidence="1" type="ORF">BGZ95_008523</name>
</gene>
<sequence>ASPTRDTAVSTKGPTSTYVADFHDGSIRMLEMETSQAEVSKMQSMGAFNSNLQSLTINEVDSTLTEEAISSKALAIKTILRDNPDLCLLTLNWPASEFLKAETMMESIFAEMEANSSFSTYTLVDNTADRISATFTLPKSRDTKSIIANVTTRENGPGLESFLDNYGSFVQ</sequence>
<dbReference type="Proteomes" id="UP001194580">
    <property type="component" value="Unassembled WGS sequence"/>
</dbReference>
<name>A0AAD4CZK3_9FUNG</name>
<dbReference type="AlphaFoldDB" id="A0AAD4CZK3"/>
<comment type="caution">
    <text evidence="1">The sequence shown here is derived from an EMBL/GenBank/DDBJ whole genome shotgun (WGS) entry which is preliminary data.</text>
</comment>
<keyword evidence="2" id="KW-1185">Reference proteome</keyword>
<reference evidence="1" key="1">
    <citation type="journal article" date="2020" name="Fungal Divers.">
        <title>Resolving the Mortierellaceae phylogeny through synthesis of multi-gene phylogenetics and phylogenomics.</title>
        <authorList>
            <person name="Vandepol N."/>
            <person name="Liber J."/>
            <person name="Desiro A."/>
            <person name="Na H."/>
            <person name="Kennedy M."/>
            <person name="Barry K."/>
            <person name="Grigoriev I.V."/>
            <person name="Miller A.N."/>
            <person name="O'Donnell K."/>
            <person name="Stajich J.E."/>
            <person name="Bonito G."/>
        </authorList>
    </citation>
    <scope>NUCLEOTIDE SEQUENCE</scope>
    <source>
        <strain evidence="1">NRRL 28262</strain>
    </source>
</reference>
<protein>
    <submittedName>
        <fullName evidence="1">Uncharacterized protein</fullName>
    </submittedName>
</protein>